<proteinExistence type="predicted"/>
<keyword evidence="3" id="KW-1185">Reference proteome</keyword>
<feature type="region of interest" description="Disordered" evidence="1">
    <location>
        <begin position="417"/>
        <end position="443"/>
    </location>
</feature>
<evidence type="ECO:0000256" key="1">
    <source>
        <dbReference type="SAM" id="MobiDB-lite"/>
    </source>
</evidence>
<accession>A0A9P6JTP0</accession>
<organism evidence="2 3">
    <name type="scientific">Crepidotus variabilis</name>
    <dbReference type="NCBI Taxonomy" id="179855"/>
    <lineage>
        <taxon>Eukaryota</taxon>
        <taxon>Fungi</taxon>
        <taxon>Dikarya</taxon>
        <taxon>Basidiomycota</taxon>
        <taxon>Agaricomycotina</taxon>
        <taxon>Agaricomycetes</taxon>
        <taxon>Agaricomycetidae</taxon>
        <taxon>Agaricales</taxon>
        <taxon>Agaricineae</taxon>
        <taxon>Crepidotaceae</taxon>
        <taxon>Crepidotus</taxon>
    </lineage>
</organism>
<feature type="compositionally biased region" description="Polar residues" evidence="1">
    <location>
        <begin position="417"/>
        <end position="435"/>
    </location>
</feature>
<gene>
    <name evidence="2" type="ORF">CPB83DRAFT_629750</name>
</gene>
<dbReference type="AlphaFoldDB" id="A0A9P6JTP0"/>
<dbReference type="Proteomes" id="UP000807306">
    <property type="component" value="Unassembled WGS sequence"/>
</dbReference>
<reference evidence="2" key="1">
    <citation type="submission" date="2020-11" db="EMBL/GenBank/DDBJ databases">
        <authorList>
            <consortium name="DOE Joint Genome Institute"/>
            <person name="Ahrendt S."/>
            <person name="Riley R."/>
            <person name="Andreopoulos W."/>
            <person name="Labutti K."/>
            <person name="Pangilinan J."/>
            <person name="Ruiz-Duenas F.J."/>
            <person name="Barrasa J.M."/>
            <person name="Sanchez-Garcia M."/>
            <person name="Camarero S."/>
            <person name="Miyauchi S."/>
            <person name="Serrano A."/>
            <person name="Linde D."/>
            <person name="Babiker R."/>
            <person name="Drula E."/>
            <person name="Ayuso-Fernandez I."/>
            <person name="Pacheco R."/>
            <person name="Padilla G."/>
            <person name="Ferreira P."/>
            <person name="Barriuso J."/>
            <person name="Kellner H."/>
            <person name="Castanera R."/>
            <person name="Alfaro M."/>
            <person name="Ramirez L."/>
            <person name="Pisabarro A.G."/>
            <person name="Kuo A."/>
            <person name="Tritt A."/>
            <person name="Lipzen A."/>
            <person name="He G."/>
            <person name="Yan M."/>
            <person name="Ng V."/>
            <person name="Cullen D."/>
            <person name="Martin F."/>
            <person name="Rosso M.-N."/>
            <person name="Henrissat B."/>
            <person name="Hibbett D."/>
            <person name="Martinez A.T."/>
            <person name="Grigoriev I.V."/>
        </authorList>
    </citation>
    <scope>NUCLEOTIDE SEQUENCE</scope>
    <source>
        <strain evidence="2">CBS 506.95</strain>
    </source>
</reference>
<protein>
    <submittedName>
        <fullName evidence="2">Uncharacterized protein</fullName>
    </submittedName>
</protein>
<comment type="caution">
    <text evidence="2">The sequence shown here is derived from an EMBL/GenBank/DDBJ whole genome shotgun (WGS) entry which is preliminary data.</text>
</comment>
<evidence type="ECO:0000313" key="2">
    <source>
        <dbReference type="EMBL" id="KAF9532606.1"/>
    </source>
</evidence>
<evidence type="ECO:0000313" key="3">
    <source>
        <dbReference type="Proteomes" id="UP000807306"/>
    </source>
</evidence>
<name>A0A9P6JTP0_9AGAR</name>
<sequence length="443" mass="50073">MLSLAVRRCQVPKLLQRRTQIRTLATERPYQNLQKLKALPFHCNPEDAQKRMSKFLLPLISDDSALYSIFSSFVLDKMVRPVQFSAAYFPVWVLNAEIEVDLTHEGVRRRGSILFQNSCIPGSHLAPLCSSPFWSPSIEELVCVAPEENLMPFDESLLHQQGEDVHCIPYSTSPFALLDKVKNLTWEDNTVDKHLTFSPSSLEVKILSASPILLPIYLAKYETEPEENVKQTLTAWMSAHKFATPNVMTENLNGKIHEERLEALVFTMSKIHNSFNGDGEVYTFDSYDQTTVSPIGFPGQKRLPNAIKNWLHDLLSRTSNIATLASPLKDDGDPRIRAADIEESVQLDMYFKNEIDIALAKRILDDITNPKTGTNLKVIHIGLDGREEFGGEGFSPEQPLQKRLEILEKRRENLTPSWWSDWQKSQSNPVPNSESAEGAKAGP</sequence>
<dbReference type="OrthoDB" id="2349883at2759"/>
<dbReference type="EMBL" id="MU157831">
    <property type="protein sequence ID" value="KAF9532606.1"/>
    <property type="molecule type" value="Genomic_DNA"/>
</dbReference>